<dbReference type="InterPro" id="IPR006119">
    <property type="entry name" value="Resolv_N"/>
</dbReference>
<reference evidence="3" key="1">
    <citation type="journal article" date="2019" name="Int. J. Syst. Evol. Microbiol.">
        <title>The Global Catalogue of Microorganisms (GCM) 10K type strain sequencing project: providing services to taxonomists for standard genome sequencing and annotation.</title>
        <authorList>
            <consortium name="The Broad Institute Genomics Platform"/>
            <consortium name="The Broad Institute Genome Sequencing Center for Infectious Disease"/>
            <person name="Wu L."/>
            <person name="Ma J."/>
        </authorList>
    </citation>
    <scope>NUCLEOTIDE SEQUENCE [LARGE SCALE GENOMIC DNA]</scope>
    <source>
        <strain evidence="3">CECT 7131</strain>
    </source>
</reference>
<evidence type="ECO:0000313" key="3">
    <source>
        <dbReference type="Proteomes" id="UP001529369"/>
    </source>
</evidence>
<keyword evidence="3" id="KW-1185">Reference proteome</keyword>
<organism evidence="2 3">
    <name type="scientific">Paeniroseomonas aquatica</name>
    <dbReference type="NCBI Taxonomy" id="373043"/>
    <lineage>
        <taxon>Bacteria</taxon>
        <taxon>Pseudomonadati</taxon>
        <taxon>Pseudomonadota</taxon>
        <taxon>Alphaproteobacteria</taxon>
        <taxon>Acetobacterales</taxon>
        <taxon>Acetobacteraceae</taxon>
        <taxon>Paeniroseomonas</taxon>
    </lineage>
</organism>
<name>A0ABT8A4L6_9PROT</name>
<feature type="domain" description="Resolvase/invertase-type recombinase catalytic" evidence="1">
    <location>
        <begin position="1"/>
        <end position="31"/>
    </location>
</feature>
<proteinExistence type="predicted"/>
<accession>A0ABT8A4L6</accession>
<protein>
    <recommendedName>
        <fullName evidence="1">Resolvase/invertase-type recombinase catalytic domain-containing protein</fullName>
    </recommendedName>
</protein>
<evidence type="ECO:0000313" key="2">
    <source>
        <dbReference type="EMBL" id="MDN3564605.1"/>
    </source>
</evidence>
<sequence length="132" mass="13938">MMRIYAAVAQKEWELISGCTKAALAAAKACGAVLGGDRGFRPACGPDATLVGVARRKVAEQAAHRVAIDIERLREGSVTSHAAMARALNERGVPVPSGRGTWTYNGDKGDGASNCLKFAYADCKAVRQIQHP</sequence>
<dbReference type="EMBL" id="JAUFPN010000107">
    <property type="protein sequence ID" value="MDN3564605.1"/>
    <property type="molecule type" value="Genomic_DNA"/>
</dbReference>
<dbReference type="RefSeq" id="WP_290316408.1">
    <property type="nucleotide sequence ID" value="NZ_JAUFPN010000107.1"/>
</dbReference>
<evidence type="ECO:0000259" key="1">
    <source>
        <dbReference type="PROSITE" id="PS51736"/>
    </source>
</evidence>
<dbReference type="PROSITE" id="PS51736">
    <property type="entry name" value="RECOMBINASES_3"/>
    <property type="match status" value="1"/>
</dbReference>
<gene>
    <name evidence="2" type="ORF">QWZ14_09540</name>
</gene>
<dbReference type="Proteomes" id="UP001529369">
    <property type="component" value="Unassembled WGS sequence"/>
</dbReference>
<comment type="caution">
    <text evidence="2">The sequence shown here is derived from an EMBL/GenBank/DDBJ whole genome shotgun (WGS) entry which is preliminary data.</text>
</comment>